<dbReference type="InterPro" id="IPR035919">
    <property type="entry name" value="EAL_sf"/>
</dbReference>
<evidence type="ECO:0000313" key="3">
    <source>
        <dbReference type="EMBL" id="SIT36328.1"/>
    </source>
</evidence>
<dbReference type="SUPFAM" id="SSF141868">
    <property type="entry name" value="EAL domain-like"/>
    <property type="match status" value="1"/>
</dbReference>
<dbReference type="SUPFAM" id="SSF109604">
    <property type="entry name" value="HD-domain/PDEase-like"/>
    <property type="match status" value="1"/>
</dbReference>
<evidence type="ECO:0000313" key="4">
    <source>
        <dbReference type="Proteomes" id="UP000195569"/>
    </source>
</evidence>
<dbReference type="PIRSF" id="PIRSF003180">
    <property type="entry name" value="DiGMPpdiest_YuxH"/>
    <property type="match status" value="1"/>
</dbReference>
<feature type="domain" description="HDOD" evidence="2">
    <location>
        <begin position="238"/>
        <end position="429"/>
    </location>
</feature>
<dbReference type="InterPro" id="IPR013976">
    <property type="entry name" value="HDOD"/>
</dbReference>
<dbReference type="Pfam" id="PF08668">
    <property type="entry name" value="HDOD"/>
    <property type="match status" value="1"/>
</dbReference>
<evidence type="ECO:0000259" key="1">
    <source>
        <dbReference type="PROSITE" id="PS50883"/>
    </source>
</evidence>
<keyword evidence="4" id="KW-1185">Reference proteome</keyword>
<feature type="domain" description="EAL" evidence="1">
    <location>
        <begin position="1"/>
        <end position="244"/>
    </location>
</feature>
<dbReference type="EMBL" id="CYGY02000009">
    <property type="protein sequence ID" value="SIT36328.1"/>
    <property type="molecule type" value="Genomic_DNA"/>
</dbReference>
<dbReference type="PANTHER" id="PTHR33525:SF4">
    <property type="entry name" value="CYCLIC DI-GMP PHOSPHODIESTERASE CDGJ"/>
    <property type="match status" value="1"/>
</dbReference>
<dbReference type="Gene3D" id="1.10.3210.10">
    <property type="entry name" value="Hypothetical protein af1432"/>
    <property type="match status" value="1"/>
</dbReference>
<dbReference type="Proteomes" id="UP000195569">
    <property type="component" value="Unassembled WGS sequence"/>
</dbReference>
<reference evidence="3" key="1">
    <citation type="submission" date="2016-12" db="EMBL/GenBank/DDBJ databases">
        <authorList>
            <person name="Moulin L."/>
        </authorList>
    </citation>
    <scope>NUCLEOTIDE SEQUENCE [LARGE SCALE GENOMIC DNA]</scope>
    <source>
        <strain evidence="3">STM 7183</strain>
    </source>
</reference>
<organism evidence="3 4">
    <name type="scientific">Paraburkholderia piptadeniae</name>
    <dbReference type="NCBI Taxonomy" id="1701573"/>
    <lineage>
        <taxon>Bacteria</taxon>
        <taxon>Pseudomonadati</taxon>
        <taxon>Pseudomonadota</taxon>
        <taxon>Betaproteobacteria</taxon>
        <taxon>Burkholderiales</taxon>
        <taxon>Burkholderiaceae</taxon>
        <taxon>Paraburkholderia</taxon>
    </lineage>
</organism>
<dbReference type="PROSITE" id="PS51833">
    <property type="entry name" value="HDOD"/>
    <property type="match status" value="1"/>
</dbReference>
<proteinExistence type="predicted"/>
<name>A0A1N7RMQ5_9BURK</name>
<dbReference type="RefSeq" id="WP_087732694.1">
    <property type="nucleotide sequence ID" value="NZ_CYGY02000009.1"/>
</dbReference>
<dbReference type="OrthoDB" id="9804751at2"/>
<dbReference type="PANTHER" id="PTHR33525">
    <property type="match status" value="1"/>
</dbReference>
<protein>
    <submittedName>
        <fullName evidence="3">Signal transduction protein containing EAL and modified HD-GYP domains</fullName>
    </submittedName>
</protein>
<dbReference type="SMART" id="SM00052">
    <property type="entry name" value="EAL"/>
    <property type="match status" value="1"/>
</dbReference>
<dbReference type="InterPro" id="IPR001633">
    <property type="entry name" value="EAL_dom"/>
</dbReference>
<gene>
    <name evidence="3" type="ORF">BN2476_90013</name>
</gene>
<dbReference type="Pfam" id="PF00563">
    <property type="entry name" value="EAL"/>
    <property type="match status" value="1"/>
</dbReference>
<dbReference type="Gene3D" id="3.20.20.450">
    <property type="entry name" value="EAL domain"/>
    <property type="match status" value="1"/>
</dbReference>
<evidence type="ECO:0000259" key="2">
    <source>
        <dbReference type="PROSITE" id="PS51833"/>
    </source>
</evidence>
<dbReference type="AlphaFoldDB" id="A0A1N7RMQ5"/>
<dbReference type="InterPro" id="IPR014408">
    <property type="entry name" value="dGMP_Pdiesterase_EAL/HD-GYP"/>
</dbReference>
<comment type="caution">
    <text evidence="3">The sequence shown here is derived from an EMBL/GenBank/DDBJ whole genome shotgun (WGS) entry which is preliminary data.</text>
</comment>
<sequence>MEFKPPGKISDPPHDNDEAARLQTFAQAHGEDDAPQSASQFVYVGRQPILDRNGALHAYELLFRGSARNYAEVFDDAQATAQVVARTIGGIGVQSVLGTHLGYVNIGRKLLFDDIVHLMQPERFVLEILETVTFDARLIARIAELRRAGFRIALDDVCELSPNLLTVLPHADIVKIDFLQTDRAQLRTLARTLRMHGKTLIAEKVETRKDFALARELGFHLFQGYFFARPQVLSTRRNRSSHTSLLRLLALLARDAGIVELEDELKRNPNVVMQLLRLVNSSAFGLGRNISSLREAIIATGTRQIARWAQLLLYAGGGDMPWRSDPLVQLAGTRARFMELAARWIRPNDEGFADAAFLTGVFSLVHVLVDSTPDETLDPLDLSPVIRDAIVGREGPMGALLRIAEAAGEARDAGSIAVATSAESRAEFAALTPDVLAELNLSAAAWFGAHLAD</sequence>
<accession>A0A1N7RMQ5</accession>
<dbReference type="InterPro" id="IPR052340">
    <property type="entry name" value="RNase_Y/CdgJ"/>
</dbReference>
<dbReference type="PROSITE" id="PS50883">
    <property type="entry name" value="EAL"/>
    <property type="match status" value="1"/>
</dbReference>
<dbReference type="CDD" id="cd01948">
    <property type="entry name" value="EAL"/>
    <property type="match status" value="1"/>
</dbReference>